<dbReference type="KEGG" id="msil:METEAL_09840"/>
<accession>A0AA48K866</accession>
<dbReference type="GO" id="GO:0004181">
    <property type="term" value="F:metallocarboxypeptidase activity"/>
    <property type="evidence" value="ECO:0007669"/>
    <property type="project" value="InterPro"/>
</dbReference>
<dbReference type="InterPro" id="IPR029062">
    <property type="entry name" value="Class_I_gatase-like"/>
</dbReference>
<dbReference type="Pfam" id="PF00246">
    <property type="entry name" value="Peptidase_M14"/>
    <property type="match status" value="1"/>
</dbReference>
<evidence type="ECO:0000313" key="2">
    <source>
        <dbReference type="EMBL" id="BDU71810.1"/>
    </source>
</evidence>
<dbReference type="Gene3D" id="3.40.50.880">
    <property type="match status" value="1"/>
</dbReference>
<dbReference type="GO" id="GO:0008270">
    <property type="term" value="F:zinc ion binding"/>
    <property type="evidence" value="ECO:0007669"/>
    <property type="project" value="InterPro"/>
</dbReference>
<dbReference type="InterPro" id="IPR000834">
    <property type="entry name" value="Peptidase_M14"/>
</dbReference>
<gene>
    <name evidence="2" type="ORF">METEAL_09840</name>
</gene>
<dbReference type="SUPFAM" id="SSF53187">
    <property type="entry name" value="Zn-dependent exopeptidases"/>
    <property type="match status" value="1"/>
</dbReference>
<dbReference type="GO" id="GO:0006508">
    <property type="term" value="P:proteolysis"/>
    <property type="evidence" value="ECO:0007669"/>
    <property type="project" value="InterPro"/>
</dbReference>
<keyword evidence="3" id="KW-1185">Reference proteome</keyword>
<dbReference type="CDD" id="cd03143">
    <property type="entry name" value="A4_beta-galactosidase_middle_domain"/>
    <property type="match status" value="1"/>
</dbReference>
<evidence type="ECO:0000313" key="3">
    <source>
        <dbReference type="Proteomes" id="UP001238179"/>
    </source>
</evidence>
<proteinExistence type="predicted"/>
<dbReference type="EMBL" id="AP027080">
    <property type="protein sequence ID" value="BDU71810.1"/>
    <property type="molecule type" value="Genomic_DNA"/>
</dbReference>
<sequence>MRILPALVALPLAAQVPYPGRAYRPEVPRPQVGRAYTSDAALAAALEGIASARDRVRAFTYNVTEEGRPQVLLAISSPENIARLDALKADNARLADPRSLSEAGARALAARNPAFVWLGYSIHGAEPAGTEAALAVAYHFAACQDPEVLEQLGRTVLLLDVAQNPDGRARHLQAVAEVTQGSNPPDPQDAQNQARWPSGRFNHRLFDLNRDWAWQTQGETRAKAALFLSWNPQVLADHHEMKPEGNYFFPPGMAPVHQGLGAAFGGAWQKTFGDALGRAFDAQGFAYFTREVFDLFYPGYGDSWGSFQGAVGMTFECPSPGGLAYLRKDGDLLTLEARVRRHFTASLATVSVAAARREELLLDYQRVRRERLQAKGAFLLAAGADPGRALALVRTLRRNGIEVLRTTGEVPVAGLEAVLPGEPPARIPAGSYLVPLDQPRGGLAEALLERRAAFGPKPSYDATAWSLPLAFNVPAWRAPVRPAVGTEPLRETPVAPLPRAGYAYLVSSGAEGRERVLEGLLKDGFRGSALPEPFVAGGRAYPAGTAVFTLLRNDASRLEARARELAAQAPGVLGTVDSSAVDSGPDLGSSRSLPLRAPRVGLVMDAPADPTAVGAVMQTLLDAGIPFTQVRASRLAQADLRRYSHLILPDDSGLGAKWQALLGPAGAARLKAYAQDGGVLLALQGGSAYAARAGISEAGVSFLARKDEEARLREKDPKREAVPPALQERAQAWAQREDQALRETIPGAMLRAEIDGTHPLGWGLNATEGAVLDSSDPVLELSPGGENPLRFGGGDLNLSGLLPRPLEAKVRQSAYALRERKGRGAVILFSGDPVHRGCAPFTARAFHNALFFGAYAPQDDED</sequence>
<dbReference type="AlphaFoldDB" id="A0AA48K866"/>
<organism evidence="2 3">
    <name type="scientific">Mesoterricola silvestris</name>
    <dbReference type="NCBI Taxonomy" id="2927979"/>
    <lineage>
        <taxon>Bacteria</taxon>
        <taxon>Pseudomonadati</taxon>
        <taxon>Acidobacteriota</taxon>
        <taxon>Holophagae</taxon>
        <taxon>Holophagales</taxon>
        <taxon>Holophagaceae</taxon>
        <taxon>Mesoterricola</taxon>
    </lineage>
</organism>
<dbReference type="Proteomes" id="UP001238179">
    <property type="component" value="Chromosome"/>
</dbReference>
<dbReference type="Gene3D" id="3.40.630.10">
    <property type="entry name" value="Zn peptidases"/>
    <property type="match status" value="1"/>
</dbReference>
<evidence type="ECO:0000259" key="1">
    <source>
        <dbReference type="Pfam" id="PF00246"/>
    </source>
</evidence>
<reference evidence="3" key="1">
    <citation type="journal article" date="2023" name="Int. J. Syst. Evol. Microbiol.">
        <title>Mesoterricola silvestris gen. nov., sp. nov., Mesoterricola sediminis sp. nov., Geothrix oryzae sp. nov., Geothrix edaphica sp. nov., Geothrix rubra sp. nov., and Geothrix limicola sp. nov., six novel members of Acidobacteriota isolated from soils.</title>
        <authorList>
            <person name="Itoh H."/>
            <person name="Sugisawa Y."/>
            <person name="Mise K."/>
            <person name="Xu Z."/>
            <person name="Kuniyasu M."/>
            <person name="Ushijima N."/>
            <person name="Kawano K."/>
            <person name="Kobayashi E."/>
            <person name="Shiratori Y."/>
            <person name="Masuda Y."/>
            <person name="Senoo K."/>
        </authorList>
    </citation>
    <scope>NUCLEOTIDE SEQUENCE [LARGE SCALE GENOMIC DNA]</scope>
    <source>
        <strain evidence="3">W79</strain>
    </source>
</reference>
<name>A0AA48K866_9BACT</name>
<protein>
    <submittedName>
        <fullName evidence="2">Peptidase M14</fullName>
    </submittedName>
</protein>
<feature type="domain" description="Peptidase M14" evidence="1">
    <location>
        <begin position="52"/>
        <end position="218"/>
    </location>
</feature>
<dbReference type="SUPFAM" id="SSF52317">
    <property type="entry name" value="Class I glutamine amidotransferase-like"/>
    <property type="match status" value="1"/>
</dbReference>
<dbReference type="RefSeq" id="WP_316414713.1">
    <property type="nucleotide sequence ID" value="NZ_AP027080.1"/>
</dbReference>